<dbReference type="InterPro" id="IPR004046">
    <property type="entry name" value="GST_C"/>
</dbReference>
<dbReference type="Gene3D" id="1.20.1050.10">
    <property type="match status" value="1"/>
</dbReference>
<reference evidence="2" key="2">
    <citation type="journal article" date="2024" name="Plant">
        <title>Genomic evolution and insights into agronomic trait innovations of Sesamum species.</title>
        <authorList>
            <person name="Miao H."/>
            <person name="Wang L."/>
            <person name="Qu L."/>
            <person name="Liu H."/>
            <person name="Sun Y."/>
            <person name="Le M."/>
            <person name="Wang Q."/>
            <person name="Wei S."/>
            <person name="Zheng Y."/>
            <person name="Lin W."/>
            <person name="Duan Y."/>
            <person name="Cao H."/>
            <person name="Xiong S."/>
            <person name="Wang X."/>
            <person name="Wei L."/>
            <person name="Li C."/>
            <person name="Ma Q."/>
            <person name="Ju M."/>
            <person name="Zhao R."/>
            <person name="Li G."/>
            <person name="Mu C."/>
            <person name="Tian Q."/>
            <person name="Mei H."/>
            <person name="Zhang T."/>
            <person name="Gao T."/>
            <person name="Zhang H."/>
        </authorList>
    </citation>
    <scope>NUCLEOTIDE SEQUENCE</scope>
    <source>
        <strain evidence="2">KEN8</strain>
    </source>
</reference>
<dbReference type="InterPro" id="IPR036282">
    <property type="entry name" value="Glutathione-S-Trfase_C_sf"/>
</dbReference>
<evidence type="ECO:0000259" key="1">
    <source>
        <dbReference type="PROSITE" id="PS50405"/>
    </source>
</evidence>
<gene>
    <name evidence="2" type="ORF">Scaly_1484800</name>
</gene>
<dbReference type="SUPFAM" id="SSF47616">
    <property type="entry name" value="GST C-terminal domain-like"/>
    <property type="match status" value="1"/>
</dbReference>
<name>A0AAW2PQY2_9LAMI</name>
<dbReference type="InterPro" id="IPR045074">
    <property type="entry name" value="GST_C_Tau"/>
</dbReference>
<organism evidence="2">
    <name type="scientific">Sesamum calycinum</name>
    <dbReference type="NCBI Taxonomy" id="2727403"/>
    <lineage>
        <taxon>Eukaryota</taxon>
        <taxon>Viridiplantae</taxon>
        <taxon>Streptophyta</taxon>
        <taxon>Embryophyta</taxon>
        <taxon>Tracheophyta</taxon>
        <taxon>Spermatophyta</taxon>
        <taxon>Magnoliopsida</taxon>
        <taxon>eudicotyledons</taxon>
        <taxon>Gunneridae</taxon>
        <taxon>Pentapetalae</taxon>
        <taxon>asterids</taxon>
        <taxon>lamiids</taxon>
        <taxon>Lamiales</taxon>
        <taxon>Pedaliaceae</taxon>
        <taxon>Sesamum</taxon>
    </lineage>
</organism>
<dbReference type="PROSITE" id="PS50405">
    <property type="entry name" value="GST_CTER"/>
    <property type="match status" value="1"/>
</dbReference>
<feature type="domain" description="GST C-terminal" evidence="1">
    <location>
        <begin position="1"/>
        <end position="124"/>
    </location>
</feature>
<evidence type="ECO:0000313" key="2">
    <source>
        <dbReference type="EMBL" id="KAL0357991.1"/>
    </source>
</evidence>
<dbReference type="GO" id="GO:0006749">
    <property type="term" value="P:glutathione metabolic process"/>
    <property type="evidence" value="ECO:0007669"/>
    <property type="project" value="InterPro"/>
</dbReference>
<dbReference type="GO" id="GO:0004364">
    <property type="term" value="F:glutathione transferase activity"/>
    <property type="evidence" value="ECO:0007669"/>
    <property type="project" value="InterPro"/>
</dbReference>
<dbReference type="CDD" id="cd03185">
    <property type="entry name" value="GST_C_Tau"/>
    <property type="match status" value="1"/>
</dbReference>
<dbReference type="PANTHER" id="PTHR11260">
    <property type="entry name" value="GLUTATHIONE S-TRANSFERASE, GST, SUPERFAMILY, GST DOMAIN CONTAINING"/>
    <property type="match status" value="1"/>
</dbReference>
<dbReference type="AlphaFoldDB" id="A0AAW2PQY2"/>
<dbReference type="Pfam" id="PF00043">
    <property type="entry name" value="GST_C"/>
    <property type="match status" value="1"/>
</dbReference>
<sequence>MFIVVLHCFTFQWFPRLKEGFLSEGEEAKNALEESGEGLVLFEEAFTKCSKGQKFFEGERISYLDNVLGCLLAWIWVTEQACNVSLIDEAKTPNLYKWAHDFSADVAVKDVLPDTDKLHHFSKLLVSAMKGSDEEK</sequence>
<dbReference type="EMBL" id="JACGWM010000008">
    <property type="protein sequence ID" value="KAL0357991.1"/>
    <property type="molecule type" value="Genomic_DNA"/>
</dbReference>
<proteinExistence type="predicted"/>
<reference evidence="2" key="1">
    <citation type="submission" date="2020-06" db="EMBL/GenBank/DDBJ databases">
        <authorList>
            <person name="Li T."/>
            <person name="Hu X."/>
            <person name="Zhang T."/>
            <person name="Song X."/>
            <person name="Zhang H."/>
            <person name="Dai N."/>
            <person name="Sheng W."/>
            <person name="Hou X."/>
            <person name="Wei L."/>
        </authorList>
    </citation>
    <scope>NUCLEOTIDE SEQUENCE</scope>
    <source>
        <strain evidence="2">KEN8</strain>
        <tissue evidence="2">Leaf</tissue>
    </source>
</reference>
<dbReference type="GO" id="GO:0005737">
    <property type="term" value="C:cytoplasm"/>
    <property type="evidence" value="ECO:0007669"/>
    <property type="project" value="TreeGrafter"/>
</dbReference>
<accession>A0AAW2PQY2</accession>
<dbReference type="InterPro" id="IPR045073">
    <property type="entry name" value="Omega/Tau-like"/>
</dbReference>
<dbReference type="PANTHER" id="PTHR11260:SF615">
    <property type="entry name" value="GLUTATHIONE S-TRANSFERASE U17"/>
    <property type="match status" value="1"/>
</dbReference>
<protein>
    <submittedName>
        <fullName evidence="2">Glutathione S-transferase U15</fullName>
    </submittedName>
</protein>
<dbReference type="InterPro" id="IPR010987">
    <property type="entry name" value="Glutathione-S-Trfase_C-like"/>
</dbReference>
<comment type="caution">
    <text evidence="2">The sequence shown here is derived from an EMBL/GenBank/DDBJ whole genome shotgun (WGS) entry which is preliminary data.</text>
</comment>